<feature type="non-terminal residue" evidence="1">
    <location>
        <position position="1"/>
    </location>
</feature>
<reference evidence="1 2" key="1">
    <citation type="journal article" date="2021" name="Nat. Plants">
        <title>The Taxus genome provides insights into paclitaxel biosynthesis.</title>
        <authorList>
            <person name="Xiong X."/>
            <person name="Gou J."/>
            <person name="Liao Q."/>
            <person name="Li Y."/>
            <person name="Zhou Q."/>
            <person name="Bi G."/>
            <person name="Li C."/>
            <person name="Du R."/>
            <person name="Wang X."/>
            <person name="Sun T."/>
            <person name="Guo L."/>
            <person name="Liang H."/>
            <person name="Lu P."/>
            <person name="Wu Y."/>
            <person name="Zhang Z."/>
            <person name="Ro D.K."/>
            <person name="Shang Y."/>
            <person name="Huang S."/>
            <person name="Yan J."/>
        </authorList>
    </citation>
    <scope>NUCLEOTIDE SEQUENCE [LARGE SCALE GENOMIC DNA]</scope>
    <source>
        <strain evidence="1">Ta-2019</strain>
    </source>
</reference>
<gene>
    <name evidence="1" type="ORF">KI387_030180</name>
</gene>
<evidence type="ECO:0000313" key="1">
    <source>
        <dbReference type="EMBL" id="KAH9298498.1"/>
    </source>
</evidence>
<evidence type="ECO:0000313" key="2">
    <source>
        <dbReference type="Proteomes" id="UP000824469"/>
    </source>
</evidence>
<feature type="non-terminal residue" evidence="1">
    <location>
        <position position="62"/>
    </location>
</feature>
<comment type="caution">
    <text evidence="1">The sequence shown here is derived from an EMBL/GenBank/DDBJ whole genome shotgun (WGS) entry which is preliminary data.</text>
</comment>
<protein>
    <submittedName>
        <fullName evidence="1">Uncharacterized protein</fullName>
    </submittedName>
</protein>
<organism evidence="1 2">
    <name type="scientific">Taxus chinensis</name>
    <name type="common">Chinese yew</name>
    <name type="synonym">Taxus wallichiana var. chinensis</name>
    <dbReference type="NCBI Taxonomy" id="29808"/>
    <lineage>
        <taxon>Eukaryota</taxon>
        <taxon>Viridiplantae</taxon>
        <taxon>Streptophyta</taxon>
        <taxon>Embryophyta</taxon>
        <taxon>Tracheophyta</taxon>
        <taxon>Spermatophyta</taxon>
        <taxon>Pinopsida</taxon>
        <taxon>Pinidae</taxon>
        <taxon>Conifers II</taxon>
        <taxon>Cupressales</taxon>
        <taxon>Taxaceae</taxon>
        <taxon>Taxus</taxon>
    </lineage>
</organism>
<name>A0AA38CGR3_TAXCH</name>
<dbReference type="EMBL" id="JAHRHJ020000010">
    <property type="protein sequence ID" value="KAH9298498.1"/>
    <property type="molecule type" value="Genomic_DNA"/>
</dbReference>
<keyword evidence="2" id="KW-1185">Reference proteome</keyword>
<dbReference type="Proteomes" id="UP000824469">
    <property type="component" value="Unassembled WGS sequence"/>
</dbReference>
<proteinExistence type="predicted"/>
<accession>A0AA38CGR3</accession>
<dbReference type="AlphaFoldDB" id="A0AA38CGR3"/>
<sequence>WKDMKVKYGGKMVSMNEELISKVTWLALDSIRFFSKRVDKNVEAKKFTDAGEEIIFVMSNIQ</sequence>